<dbReference type="AlphaFoldDB" id="A0A7W7H2C7"/>
<dbReference type="EMBL" id="JACHNB010000001">
    <property type="protein sequence ID" value="MBB4742689.1"/>
    <property type="molecule type" value="Genomic_DNA"/>
</dbReference>
<proteinExistence type="predicted"/>
<accession>A0A7W7H2C7</accession>
<keyword evidence="2" id="KW-1185">Reference proteome</keyword>
<organism evidence="1 2">
    <name type="scientific">Actinoplanes octamycinicus</name>
    <dbReference type="NCBI Taxonomy" id="135948"/>
    <lineage>
        <taxon>Bacteria</taxon>
        <taxon>Bacillati</taxon>
        <taxon>Actinomycetota</taxon>
        <taxon>Actinomycetes</taxon>
        <taxon>Micromonosporales</taxon>
        <taxon>Micromonosporaceae</taxon>
        <taxon>Actinoplanes</taxon>
    </lineage>
</organism>
<gene>
    <name evidence="1" type="ORF">BJY16_006148</name>
</gene>
<name>A0A7W7H2C7_9ACTN</name>
<comment type="caution">
    <text evidence="1">The sequence shown here is derived from an EMBL/GenBank/DDBJ whole genome shotgun (WGS) entry which is preliminary data.</text>
</comment>
<dbReference type="RefSeq" id="WP_185043023.1">
    <property type="nucleotide sequence ID" value="NZ_BAABFG010000005.1"/>
</dbReference>
<evidence type="ECO:0000313" key="2">
    <source>
        <dbReference type="Proteomes" id="UP000546162"/>
    </source>
</evidence>
<protein>
    <submittedName>
        <fullName evidence="1">Uncharacterized protein</fullName>
    </submittedName>
</protein>
<evidence type="ECO:0000313" key="1">
    <source>
        <dbReference type="EMBL" id="MBB4742689.1"/>
    </source>
</evidence>
<reference evidence="1 2" key="1">
    <citation type="submission" date="2020-08" db="EMBL/GenBank/DDBJ databases">
        <title>Sequencing the genomes of 1000 actinobacteria strains.</title>
        <authorList>
            <person name="Klenk H.-P."/>
        </authorList>
    </citation>
    <scope>NUCLEOTIDE SEQUENCE [LARGE SCALE GENOMIC DNA]</scope>
    <source>
        <strain evidence="1 2">DSM 45809</strain>
    </source>
</reference>
<sequence>MTEKDGSGMLIATTGLAEAYGVSETRIASFIAEFEHTDGCTSCAYSVAQHGILLAIADEHRQQCVQAECRTCTAIRCGLEVAMAVLHIDMETALRDMSDAVRAADAGEVVAIGRVRMPLNGPYRPMRAVGEDTRIIGGEEK</sequence>
<dbReference type="Proteomes" id="UP000546162">
    <property type="component" value="Unassembled WGS sequence"/>
</dbReference>